<evidence type="ECO:0000256" key="3">
    <source>
        <dbReference type="ARBA" id="ARBA00022692"/>
    </source>
</evidence>
<keyword evidence="5 6" id="KW-0472">Membrane</keyword>
<accession>J9H346</accession>
<keyword evidence="3 6" id="KW-0812">Transmembrane</keyword>
<sequence length="270" mass="29799">MFANLLRSLRWRMLLQSAAIDITTRRAIELVFISYLINSVTPRLGELTRSLLVKRGCAKTSTRALGTVVVEKLADVGCLIVVVGLAVILRWESTVGLVQSASNSLKLAVPTSTFFLILGGAICLLIGFSLPFWKHLRRFFLNLWQGITAIARLERPGLFLLWCFGIWSCNFLQLYLLLPCFAELTHVNLGDTLHIFAAASIGVLLPTPAGAGPWHFAIVKTLTSVYGVAKPVAQSFALVTHGLKTVLVMLLGVLGYLSYFRSVWTKWKGH</sequence>
<gene>
    <name evidence="7" type="ORF">EVA_03883</name>
</gene>
<proteinExistence type="predicted"/>
<evidence type="ECO:0000256" key="4">
    <source>
        <dbReference type="ARBA" id="ARBA00022989"/>
    </source>
</evidence>
<organism evidence="7">
    <name type="scientific">gut metagenome</name>
    <dbReference type="NCBI Taxonomy" id="749906"/>
    <lineage>
        <taxon>unclassified sequences</taxon>
        <taxon>metagenomes</taxon>
        <taxon>organismal metagenomes</taxon>
    </lineage>
</organism>
<comment type="caution">
    <text evidence="7">The sequence shown here is derived from an EMBL/GenBank/DDBJ whole genome shotgun (WGS) entry which is preliminary data.</text>
</comment>
<keyword evidence="4 6" id="KW-1133">Transmembrane helix</keyword>
<feature type="transmembrane region" description="Helical" evidence="6">
    <location>
        <begin position="158"/>
        <end position="178"/>
    </location>
</feature>
<protein>
    <submittedName>
        <fullName evidence="7">Dolichol-P-glucose synthetase</fullName>
    </submittedName>
</protein>
<dbReference type="PANTHER" id="PTHR39087">
    <property type="entry name" value="UPF0104 MEMBRANE PROTEIN MJ1595"/>
    <property type="match status" value="1"/>
</dbReference>
<feature type="transmembrane region" description="Helical" evidence="6">
    <location>
        <begin position="73"/>
        <end position="91"/>
    </location>
</feature>
<evidence type="ECO:0000256" key="2">
    <source>
        <dbReference type="ARBA" id="ARBA00022475"/>
    </source>
</evidence>
<evidence type="ECO:0000313" key="7">
    <source>
        <dbReference type="EMBL" id="EJX08015.1"/>
    </source>
</evidence>
<dbReference type="InterPro" id="IPR022791">
    <property type="entry name" value="L-PG_synthase/AglD"/>
</dbReference>
<reference evidence="7" key="1">
    <citation type="journal article" date="2012" name="PLoS ONE">
        <title>Gene sets for utilization of primary and secondary nutrition supplies in the distal gut of endangered iberian lynx.</title>
        <authorList>
            <person name="Alcaide M."/>
            <person name="Messina E."/>
            <person name="Richter M."/>
            <person name="Bargiela R."/>
            <person name="Peplies J."/>
            <person name="Huws S.A."/>
            <person name="Newbold C.J."/>
            <person name="Golyshin P.N."/>
            <person name="Simon M.A."/>
            <person name="Lopez G."/>
            <person name="Yakimov M.M."/>
            <person name="Ferrer M."/>
        </authorList>
    </citation>
    <scope>NUCLEOTIDE SEQUENCE</scope>
</reference>
<dbReference type="EMBL" id="AMCI01000729">
    <property type="protein sequence ID" value="EJX08015.1"/>
    <property type="molecule type" value="Genomic_DNA"/>
</dbReference>
<keyword evidence="2" id="KW-1003">Cell membrane</keyword>
<comment type="subcellular location">
    <subcellularLocation>
        <location evidence="1">Cell membrane</location>
        <topology evidence="1">Multi-pass membrane protein</topology>
    </subcellularLocation>
</comment>
<evidence type="ECO:0000256" key="5">
    <source>
        <dbReference type="ARBA" id="ARBA00023136"/>
    </source>
</evidence>
<evidence type="ECO:0000256" key="6">
    <source>
        <dbReference type="SAM" id="Phobius"/>
    </source>
</evidence>
<feature type="transmembrane region" description="Helical" evidence="6">
    <location>
        <begin position="111"/>
        <end position="133"/>
    </location>
</feature>
<dbReference type="Pfam" id="PF03706">
    <property type="entry name" value="LPG_synthase_TM"/>
    <property type="match status" value="1"/>
</dbReference>
<dbReference type="AlphaFoldDB" id="J9H346"/>
<dbReference type="GO" id="GO:0005886">
    <property type="term" value="C:plasma membrane"/>
    <property type="evidence" value="ECO:0007669"/>
    <property type="project" value="UniProtKB-SubCell"/>
</dbReference>
<feature type="transmembrane region" description="Helical" evidence="6">
    <location>
        <begin position="236"/>
        <end position="260"/>
    </location>
</feature>
<dbReference type="PANTHER" id="PTHR39087:SF2">
    <property type="entry name" value="UPF0104 MEMBRANE PROTEIN MJ1595"/>
    <property type="match status" value="1"/>
</dbReference>
<evidence type="ECO:0000256" key="1">
    <source>
        <dbReference type="ARBA" id="ARBA00004651"/>
    </source>
</evidence>
<name>J9H346_9ZZZZ</name>